<gene>
    <name evidence="2" type="ORF">ES332_A06G058700v1</name>
</gene>
<organism evidence="2 3">
    <name type="scientific">Gossypium tomentosum</name>
    <name type="common">Hawaiian cotton</name>
    <name type="synonym">Gossypium sandvicense</name>
    <dbReference type="NCBI Taxonomy" id="34277"/>
    <lineage>
        <taxon>Eukaryota</taxon>
        <taxon>Viridiplantae</taxon>
        <taxon>Streptophyta</taxon>
        <taxon>Embryophyta</taxon>
        <taxon>Tracheophyta</taxon>
        <taxon>Spermatophyta</taxon>
        <taxon>Magnoliopsida</taxon>
        <taxon>eudicotyledons</taxon>
        <taxon>Gunneridae</taxon>
        <taxon>Pentapetalae</taxon>
        <taxon>rosids</taxon>
        <taxon>malvids</taxon>
        <taxon>Malvales</taxon>
        <taxon>Malvaceae</taxon>
        <taxon>Malvoideae</taxon>
        <taxon>Gossypium</taxon>
    </lineage>
</organism>
<protein>
    <submittedName>
        <fullName evidence="2">Uncharacterized protein</fullName>
    </submittedName>
</protein>
<keyword evidence="3" id="KW-1185">Reference proteome</keyword>
<sequence>MLREKKRERGSHFLWTKSRIWPRRPPLLPHLRRRRPPYTMVGLLKRVEQSGDRGQVGRVGGHGRRQKTEDPRCGALRVWLLI</sequence>
<feature type="region of interest" description="Disordered" evidence="1">
    <location>
        <begin position="50"/>
        <end position="69"/>
    </location>
</feature>
<name>A0A5D2Q0V7_GOSTO</name>
<dbReference type="Proteomes" id="UP000322667">
    <property type="component" value="Chromosome A06"/>
</dbReference>
<evidence type="ECO:0000313" key="3">
    <source>
        <dbReference type="Proteomes" id="UP000322667"/>
    </source>
</evidence>
<dbReference type="AlphaFoldDB" id="A0A5D2Q0V7"/>
<proteinExistence type="predicted"/>
<accession>A0A5D2Q0V7</accession>
<dbReference type="EMBL" id="CM017615">
    <property type="protein sequence ID" value="TYI21733.1"/>
    <property type="molecule type" value="Genomic_DNA"/>
</dbReference>
<evidence type="ECO:0000313" key="2">
    <source>
        <dbReference type="EMBL" id="TYI21733.1"/>
    </source>
</evidence>
<evidence type="ECO:0000256" key="1">
    <source>
        <dbReference type="SAM" id="MobiDB-lite"/>
    </source>
</evidence>
<reference evidence="2 3" key="1">
    <citation type="submission" date="2019-07" db="EMBL/GenBank/DDBJ databases">
        <title>WGS assembly of Gossypium tomentosum.</title>
        <authorList>
            <person name="Chen Z.J."/>
            <person name="Sreedasyam A."/>
            <person name="Ando A."/>
            <person name="Song Q."/>
            <person name="De L."/>
            <person name="Hulse-Kemp A."/>
            <person name="Ding M."/>
            <person name="Ye W."/>
            <person name="Kirkbride R."/>
            <person name="Jenkins J."/>
            <person name="Plott C."/>
            <person name="Lovell J."/>
            <person name="Lin Y.-M."/>
            <person name="Vaughn R."/>
            <person name="Liu B."/>
            <person name="Li W."/>
            <person name="Simpson S."/>
            <person name="Scheffler B."/>
            <person name="Saski C."/>
            <person name="Grover C."/>
            <person name="Hu G."/>
            <person name="Conover J."/>
            <person name="Carlson J."/>
            <person name="Shu S."/>
            <person name="Boston L."/>
            <person name="Williams M."/>
            <person name="Peterson D."/>
            <person name="Mcgee K."/>
            <person name="Jones D."/>
            <person name="Wendel J."/>
            <person name="Stelly D."/>
            <person name="Grimwood J."/>
            <person name="Schmutz J."/>
        </authorList>
    </citation>
    <scope>NUCLEOTIDE SEQUENCE [LARGE SCALE GENOMIC DNA]</scope>
    <source>
        <strain evidence="2">7179.01</strain>
    </source>
</reference>